<sequence length="405" mass="40348">MPNLNPMSVLTSLLSSGAKSLAGSAFQAIAKYFSDAATKVCVWLWQQIGSAAAIQLGGSCFDRLLGILMAIAVVVGMGLFLIQIIQSILRRDVAGLGRAAKGLLIAFLGGAVAIAITNLLLSATDSLSNGVVQAATGGSMSTLGNSIMGTTALTAIQNPAALLILSLIIIVSAVVIWAALTVRKLLIILAAVFGPLAFAGALADISTGWVKKWIEGMIALIASKLILVTILITGFYTLVRGLGAVGAAGAPSGTQAVTQVASGGLLLLMGGLAPWIALKTVHFTSDHMSQLHGQAGNIKSVTQTAVAAPQKVSAMGQRAVGGRVITPRSPSSHGSTGSTGPSGSRSQPGSTSQPGSVTVAEPAGAGAAAATSAAGATFGNGTRASSASAYGRIGTTPTPTSTPLP</sequence>
<evidence type="ECO:0000256" key="1">
    <source>
        <dbReference type="SAM" id="MobiDB-lite"/>
    </source>
</evidence>
<dbReference type="STRING" id="1121877.FEAC_25520"/>
<dbReference type="eggNOG" id="ENOG5032SPX">
    <property type="taxonomic scope" value="Bacteria"/>
</dbReference>
<protein>
    <recommendedName>
        <fullName evidence="5">TrbL/VirB6 plasmid conjugal transfer protein</fullName>
    </recommendedName>
</protein>
<gene>
    <name evidence="3" type="ORF">FEAC_25520</name>
</gene>
<evidence type="ECO:0000256" key="2">
    <source>
        <dbReference type="SAM" id="Phobius"/>
    </source>
</evidence>
<dbReference type="RefSeq" id="WP_152623232.1">
    <property type="nucleotide sequence ID" value="NZ_JXUW01000031.1"/>
</dbReference>
<accession>A0A0D8FR32</accession>
<feature type="transmembrane region" description="Helical" evidence="2">
    <location>
        <begin position="186"/>
        <end position="205"/>
    </location>
</feature>
<name>A0A0D8FR32_9ACTN</name>
<feature type="transmembrane region" description="Helical" evidence="2">
    <location>
        <begin position="217"/>
        <end position="239"/>
    </location>
</feature>
<reference evidence="3 4" key="1">
    <citation type="submission" date="2015-01" db="EMBL/GenBank/DDBJ databases">
        <title>Draft genome of the acidophilic iron oxidizer Ferrimicrobium acidiphilum strain T23.</title>
        <authorList>
            <person name="Poehlein A."/>
            <person name="Eisen S."/>
            <person name="Schloemann M."/>
            <person name="Johnson B.D."/>
            <person name="Daniel R."/>
            <person name="Muehling M."/>
        </authorList>
    </citation>
    <scope>NUCLEOTIDE SEQUENCE [LARGE SCALE GENOMIC DNA]</scope>
    <source>
        <strain evidence="3 4">T23</strain>
    </source>
</reference>
<keyword evidence="2" id="KW-0812">Transmembrane</keyword>
<evidence type="ECO:0000313" key="3">
    <source>
        <dbReference type="EMBL" id="KJE75710.1"/>
    </source>
</evidence>
<dbReference type="OrthoDB" id="5181663at2"/>
<proteinExistence type="predicted"/>
<dbReference type="AlphaFoldDB" id="A0A0D8FR32"/>
<feature type="compositionally biased region" description="Low complexity" evidence="1">
    <location>
        <begin position="326"/>
        <end position="382"/>
    </location>
</feature>
<keyword evidence="2" id="KW-1133">Transmembrane helix</keyword>
<comment type="caution">
    <text evidence="3">The sequence shown here is derived from an EMBL/GenBank/DDBJ whole genome shotgun (WGS) entry which is preliminary data.</text>
</comment>
<evidence type="ECO:0000313" key="4">
    <source>
        <dbReference type="Proteomes" id="UP000032336"/>
    </source>
</evidence>
<keyword evidence="4" id="KW-1185">Reference proteome</keyword>
<dbReference type="Proteomes" id="UP000032336">
    <property type="component" value="Unassembled WGS sequence"/>
</dbReference>
<dbReference type="EMBL" id="JXUW01000031">
    <property type="protein sequence ID" value="KJE75710.1"/>
    <property type="molecule type" value="Genomic_DNA"/>
</dbReference>
<keyword evidence="2" id="KW-0472">Membrane</keyword>
<dbReference type="GeneID" id="78373571"/>
<feature type="transmembrane region" description="Helical" evidence="2">
    <location>
        <begin position="64"/>
        <end position="82"/>
    </location>
</feature>
<evidence type="ECO:0008006" key="5">
    <source>
        <dbReference type="Google" id="ProtNLM"/>
    </source>
</evidence>
<feature type="transmembrane region" description="Helical" evidence="2">
    <location>
        <begin position="259"/>
        <end position="278"/>
    </location>
</feature>
<feature type="region of interest" description="Disordered" evidence="1">
    <location>
        <begin position="312"/>
        <end position="405"/>
    </location>
</feature>
<organism evidence="3 4">
    <name type="scientific">Ferrimicrobium acidiphilum DSM 19497</name>
    <dbReference type="NCBI Taxonomy" id="1121877"/>
    <lineage>
        <taxon>Bacteria</taxon>
        <taxon>Bacillati</taxon>
        <taxon>Actinomycetota</taxon>
        <taxon>Acidimicrobiia</taxon>
        <taxon>Acidimicrobiales</taxon>
        <taxon>Acidimicrobiaceae</taxon>
        <taxon>Ferrimicrobium</taxon>
    </lineage>
</organism>
<feature type="transmembrane region" description="Helical" evidence="2">
    <location>
        <begin position="103"/>
        <end position="124"/>
    </location>
</feature>
<feature type="transmembrane region" description="Helical" evidence="2">
    <location>
        <begin position="160"/>
        <end position="180"/>
    </location>
</feature>